<sequence length="123" mass="13937">MRTDAIGASECRGNRREKSWRECREATLQFAHYSADPNGSECSHFDFIPVEIIHGSSKYFTITTTIKYAFELRTKIDSASEEISSILCNLISAEQKLATRALAFPCRRRSCNFKSAPKDKCSM</sequence>
<proteinExistence type="predicted"/>
<dbReference type="Proteomes" id="UP000054565">
    <property type="component" value="Unassembled WGS sequence"/>
</dbReference>
<evidence type="ECO:0000313" key="1">
    <source>
        <dbReference type="EMBL" id="KMP01173.1"/>
    </source>
</evidence>
<protein>
    <submittedName>
        <fullName evidence="1">Uncharacterized protein</fullName>
    </submittedName>
</protein>
<name>A0A0J6Y3G6_COCIT</name>
<evidence type="ECO:0000313" key="2">
    <source>
        <dbReference type="Proteomes" id="UP000054565"/>
    </source>
</evidence>
<accession>A0A0J6Y3G6</accession>
<dbReference type="EMBL" id="DS028093">
    <property type="protein sequence ID" value="KMP01173.1"/>
    <property type="molecule type" value="Genomic_DNA"/>
</dbReference>
<organism evidence="1 2">
    <name type="scientific">Coccidioides immitis RMSCC 2394</name>
    <dbReference type="NCBI Taxonomy" id="404692"/>
    <lineage>
        <taxon>Eukaryota</taxon>
        <taxon>Fungi</taxon>
        <taxon>Dikarya</taxon>
        <taxon>Ascomycota</taxon>
        <taxon>Pezizomycotina</taxon>
        <taxon>Eurotiomycetes</taxon>
        <taxon>Eurotiomycetidae</taxon>
        <taxon>Onygenales</taxon>
        <taxon>Onygenaceae</taxon>
        <taxon>Coccidioides</taxon>
    </lineage>
</organism>
<dbReference type="AlphaFoldDB" id="A0A0J6Y3G6"/>
<reference evidence="2" key="1">
    <citation type="journal article" date="2010" name="Genome Res.">
        <title>Population genomic sequencing of Coccidioides fungi reveals recent hybridization and transposon control.</title>
        <authorList>
            <person name="Neafsey D.E."/>
            <person name="Barker B.M."/>
            <person name="Sharpton T.J."/>
            <person name="Stajich J.E."/>
            <person name="Park D.J."/>
            <person name="Whiston E."/>
            <person name="Hung C.-Y."/>
            <person name="McMahan C."/>
            <person name="White J."/>
            <person name="Sykes S."/>
            <person name="Heiman D."/>
            <person name="Young S."/>
            <person name="Zeng Q."/>
            <person name="Abouelleil A."/>
            <person name="Aftuck L."/>
            <person name="Bessette D."/>
            <person name="Brown A."/>
            <person name="FitzGerald M."/>
            <person name="Lui A."/>
            <person name="Macdonald J.P."/>
            <person name="Priest M."/>
            <person name="Orbach M.J."/>
            <person name="Galgiani J.N."/>
            <person name="Kirkland T.N."/>
            <person name="Cole G.T."/>
            <person name="Birren B.W."/>
            <person name="Henn M.R."/>
            <person name="Taylor J.W."/>
            <person name="Rounsley S.D."/>
        </authorList>
    </citation>
    <scope>NUCLEOTIDE SEQUENCE [LARGE SCALE GENOMIC DNA]</scope>
    <source>
        <strain evidence="2">RMSCC 2394</strain>
    </source>
</reference>
<gene>
    <name evidence="1" type="ORF">CIRG_01313</name>
</gene>